<dbReference type="InterPro" id="IPR016181">
    <property type="entry name" value="Acyl_CoA_acyltransferase"/>
</dbReference>
<dbReference type="AlphaFoldDB" id="A0A5S4WLA8"/>
<dbReference type="GO" id="GO:0016410">
    <property type="term" value="F:N-acyltransferase activity"/>
    <property type="evidence" value="ECO:0007669"/>
    <property type="project" value="TreeGrafter"/>
</dbReference>
<evidence type="ECO:0000256" key="1">
    <source>
        <dbReference type="ARBA" id="ARBA00004924"/>
    </source>
</evidence>
<dbReference type="InterPro" id="IPR019432">
    <property type="entry name" value="Acyltransferase_MbtK/IucB-like"/>
</dbReference>
<evidence type="ECO:0000259" key="3">
    <source>
        <dbReference type="PROSITE" id="PS51186"/>
    </source>
</evidence>
<keyword evidence="2" id="KW-0046">Antibiotic resistance</keyword>
<dbReference type="EMBL" id="VSSR01000032">
    <property type="protein sequence ID" value="TYL82946.1"/>
    <property type="molecule type" value="Genomic_DNA"/>
</dbReference>
<evidence type="ECO:0000313" key="4">
    <source>
        <dbReference type="EMBL" id="TYL82946.1"/>
    </source>
</evidence>
<feature type="domain" description="N-acetyltransferase" evidence="3">
    <location>
        <begin position="5"/>
        <end position="161"/>
    </location>
</feature>
<dbReference type="PROSITE" id="PS51186">
    <property type="entry name" value="GNAT"/>
    <property type="match status" value="1"/>
</dbReference>
<dbReference type="OrthoDB" id="9814648at2"/>
<protein>
    <submittedName>
        <fullName evidence="4">Acetyltransferase</fullName>
    </submittedName>
</protein>
<proteinExistence type="predicted"/>
<dbReference type="RefSeq" id="WP_148752737.1">
    <property type="nucleotide sequence ID" value="NZ_VSSR01000032.1"/>
</dbReference>
<reference evidence="4 5" key="1">
    <citation type="submission" date="2019-08" db="EMBL/GenBank/DDBJ databases">
        <title>Bradyrhizobium hipponensis sp. nov., a rhizobium isolated from a Lupinus angustifolius root nodule in Tunisia.</title>
        <authorList>
            <person name="Off K."/>
            <person name="Rejili M."/>
            <person name="Mars M."/>
            <person name="Brachmann A."/>
            <person name="Marin M."/>
        </authorList>
    </citation>
    <scope>NUCLEOTIDE SEQUENCE [LARGE SCALE GENOMIC DNA]</scope>
    <source>
        <strain evidence="4 5">CTAW11</strain>
    </source>
</reference>
<dbReference type="PANTHER" id="PTHR31438">
    <property type="entry name" value="LYSINE N-ACYLTRANSFERASE C17G9.06C-RELATED"/>
    <property type="match status" value="1"/>
</dbReference>
<gene>
    <name evidence="4" type="ORF">FXB38_20190</name>
</gene>
<dbReference type="InterPro" id="IPR000182">
    <property type="entry name" value="GNAT_dom"/>
</dbReference>
<comment type="caution">
    <text evidence="4">The sequence shown here is derived from an EMBL/GenBank/DDBJ whole genome shotgun (WGS) entry which is preliminary data.</text>
</comment>
<keyword evidence="4" id="KW-0808">Transferase</keyword>
<evidence type="ECO:0000256" key="2">
    <source>
        <dbReference type="ARBA" id="ARBA00023251"/>
    </source>
</evidence>
<evidence type="ECO:0000313" key="5">
    <source>
        <dbReference type="Proteomes" id="UP000324853"/>
    </source>
</evidence>
<dbReference type="Proteomes" id="UP000324853">
    <property type="component" value="Unassembled WGS sequence"/>
</dbReference>
<name>A0A5S4WLA8_9BRAD</name>
<dbReference type="SMART" id="SM01006">
    <property type="entry name" value="AlcB"/>
    <property type="match status" value="1"/>
</dbReference>
<sequence>MAPAYTFRPMTAADLPLVRRWLGEAHVREWWGDPDEQFALVSGDLDEPAMDQFIVLAGMRPFGYLQCYDLTAWNTGFGPQSEGTRGIDQFIGESDMIGQGHGSSFIRQFAEEQLRHGLPRIVTDPDPRNRRAVRAYEKAGFVRDRMVDTPDGAALLMVREN</sequence>
<dbReference type="SUPFAM" id="SSF55729">
    <property type="entry name" value="Acyl-CoA N-acyltransferases (Nat)"/>
    <property type="match status" value="1"/>
</dbReference>
<accession>A0A5S4WLA8</accession>
<dbReference type="GO" id="GO:0019290">
    <property type="term" value="P:siderophore biosynthetic process"/>
    <property type="evidence" value="ECO:0007669"/>
    <property type="project" value="InterPro"/>
</dbReference>
<dbReference type="PANTHER" id="PTHR31438:SF1">
    <property type="entry name" value="LYSINE N-ACYLTRANSFERASE C17G9.06C-RELATED"/>
    <property type="match status" value="1"/>
</dbReference>
<keyword evidence="5" id="KW-1185">Reference proteome</keyword>
<dbReference type="Gene3D" id="3.40.630.30">
    <property type="match status" value="1"/>
</dbReference>
<organism evidence="4 5">
    <name type="scientific">Bradyrhizobium cytisi</name>
    <dbReference type="NCBI Taxonomy" id="515489"/>
    <lineage>
        <taxon>Bacteria</taxon>
        <taxon>Pseudomonadati</taxon>
        <taxon>Pseudomonadota</taxon>
        <taxon>Alphaproteobacteria</taxon>
        <taxon>Hyphomicrobiales</taxon>
        <taxon>Nitrobacteraceae</taxon>
        <taxon>Bradyrhizobium</taxon>
    </lineage>
</organism>
<dbReference type="Pfam" id="PF13523">
    <property type="entry name" value="Acetyltransf_8"/>
    <property type="match status" value="1"/>
</dbReference>
<comment type="pathway">
    <text evidence="1">Siderophore biosynthesis.</text>
</comment>
<dbReference type="GO" id="GO:0046677">
    <property type="term" value="P:response to antibiotic"/>
    <property type="evidence" value="ECO:0007669"/>
    <property type="project" value="UniProtKB-KW"/>
</dbReference>